<sequence length="128" mass="14289">MRVSFKFHKFTSFATTASSISCTLTRYSTALRMDSQNANGLLAGCLDLIRLGGSCIIYMGAQDMEMRLLRVEIETTHYILGSVAGIFAHPYPMMVRDFHKVIDKETRKQALDKWGGKPDVLVALLNLA</sequence>
<evidence type="ECO:0000313" key="4">
    <source>
        <dbReference type="Proteomes" id="UP001457282"/>
    </source>
</evidence>
<name>A0AAW1VMU3_RUBAR</name>
<keyword evidence="4" id="KW-1185">Reference proteome</keyword>
<keyword evidence="2" id="KW-0663">Pyridoxal phosphate</keyword>
<organism evidence="3 4">
    <name type="scientific">Rubus argutus</name>
    <name type="common">Southern blackberry</name>
    <dbReference type="NCBI Taxonomy" id="59490"/>
    <lineage>
        <taxon>Eukaryota</taxon>
        <taxon>Viridiplantae</taxon>
        <taxon>Streptophyta</taxon>
        <taxon>Embryophyta</taxon>
        <taxon>Tracheophyta</taxon>
        <taxon>Spermatophyta</taxon>
        <taxon>Magnoliopsida</taxon>
        <taxon>eudicotyledons</taxon>
        <taxon>Gunneridae</taxon>
        <taxon>Pentapetalae</taxon>
        <taxon>rosids</taxon>
        <taxon>fabids</taxon>
        <taxon>Rosales</taxon>
        <taxon>Rosaceae</taxon>
        <taxon>Rosoideae</taxon>
        <taxon>Rosoideae incertae sedis</taxon>
        <taxon>Rubus</taxon>
    </lineage>
</organism>
<evidence type="ECO:0000313" key="3">
    <source>
        <dbReference type="EMBL" id="KAK9904550.1"/>
    </source>
</evidence>
<dbReference type="GO" id="GO:0004834">
    <property type="term" value="F:tryptophan synthase activity"/>
    <property type="evidence" value="ECO:0007669"/>
    <property type="project" value="InterPro"/>
</dbReference>
<reference evidence="3 4" key="1">
    <citation type="journal article" date="2023" name="G3 (Bethesda)">
        <title>A chromosome-length genome assembly and annotation of blackberry (Rubus argutus, cv. 'Hillquist').</title>
        <authorList>
            <person name="Bruna T."/>
            <person name="Aryal R."/>
            <person name="Dudchenko O."/>
            <person name="Sargent D.J."/>
            <person name="Mead D."/>
            <person name="Buti M."/>
            <person name="Cavallini A."/>
            <person name="Hytonen T."/>
            <person name="Andres J."/>
            <person name="Pham M."/>
            <person name="Weisz D."/>
            <person name="Mascagni F."/>
            <person name="Usai G."/>
            <person name="Natali L."/>
            <person name="Bassil N."/>
            <person name="Fernandez G.E."/>
            <person name="Lomsadze A."/>
            <person name="Armour M."/>
            <person name="Olukolu B."/>
            <person name="Poorten T."/>
            <person name="Britton C."/>
            <person name="Davik J."/>
            <person name="Ashrafi H."/>
            <person name="Aiden E.L."/>
            <person name="Borodovsky M."/>
            <person name="Worthington M."/>
        </authorList>
    </citation>
    <scope>NUCLEOTIDE SEQUENCE [LARGE SCALE GENOMIC DNA]</scope>
    <source>
        <strain evidence="3">PI 553951</strain>
    </source>
</reference>
<comment type="cofactor">
    <cofactor evidence="1">
        <name>pyridoxal 5'-phosphate</name>
        <dbReference type="ChEBI" id="CHEBI:597326"/>
    </cofactor>
</comment>
<dbReference type="Gene3D" id="3.40.50.1100">
    <property type="match status" value="2"/>
</dbReference>
<evidence type="ECO:0000256" key="1">
    <source>
        <dbReference type="ARBA" id="ARBA00001933"/>
    </source>
</evidence>
<accession>A0AAW1VMU3</accession>
<proteinExistence type="predicted"/>
<dbReference type="Proteomes" id="UP001457282">
    <property type="component" value="Unassembled WGS sequence"/>
</dbReference>
<dbReference type="PANTHER" id="PTHR48077:SF3">
    <property type="entry name" value="TRYPTOPHAN SYNTHASE"/>
    <property type="match status" value="1"/>
</dbReference>
<protein>
    <submittedName>
        <fullName evidence="3">Uncharacterized protein</fullName>
    </submittedName>
</protein>
<evidence type="ECO:0000256" key="2">
    <source>
        <dbReference type="ARBA" id="ARBA00022898"/>
    </source>
</evidence>
<dbReference type="InterPro" id="IPR036052">
    <property type="entry name" value="TrpB-like_PALP_sf"/>
</dbReference>
<dbReference type="SUPFAM" id="SSF53686">
    <property type="entry name" value="Tryptophan synthase beta subunit-like PLP-dependent enzymes"/>
    <property type="match status" value="1"/>
</dbReference>
<gene>
    <name evidence="3" type="ORF">M0R45_000632</name>
</gene>
<dbReference type="GO" id="GO:0005737">
    <property type="term" value="C:cytoplasm"/>
    <property type="evidence" value="ECO:0007669"/>
    <property type="project" value="TreeGrafter"/>
</dbReference>
<dbReference type="InterPro" id="IPR023026">
    <property type="entry name" value="Trp_synth_beta/beta-like"/>
</dbReference>
<dbReference type="AlphaFoldDB" id="A0AAW1VMU3"/>
<dbReference type="EMBL" id="JBEDUW010000190">
    <property type="protein sequence ID" value="KAK9904550.1"/>
    <property type="molecule type" value="Genomic_DNA"/>
</dbReference>
<dbReference type="PROSITE" id="PS51257">
    <property type="entry name" value="PROKAR_LIPOPROTEIN"/>
    <property type="match status" value="1"/>
</dbReference>
<comment type="caution">
    <text evidence="3">The sequence shown here is derived from an EMBL/GenBank/DDBJ whole genome shotgun (WGS) entry which is preliminary data.</text>
</comment>
<dbReference type="PANTHER" id="PTHR48077">
    <property type="entry name" value="TRYPTOPHAN SYNTHASE-RELATED"/>
    <property type="match status" value="1"/>
</dbReference>